<evidence type="ECO:0000313" key="6">
    <source>
        <dbReference type="EMBL" id="MPM95986.1"/>
    </source>
</evidence>
<keyword evidence="3" id="KW-0804">Transcription</keyword>
<protein>
    <submittedName>
        <fullName evidence="6">Transcriptional repressor IclR</fullName>
    </submittedName>
</protein>
<dbReference type="SMART" id="SM00346">
    <property type="entry name" value="HTH_ICLR"/>
    <property type="match status" value="1"/>
</dbReference>
<sequence length="251" mass="27593">MAENSLQLVDRVVSIMGFLSEKQEAIGVSEIARSVELSKATVHRILNTLLGYSLVLKNERGQYQIGPGVLLWANSYRKRSGLSAVSAPFLKELLAFTEETIHLFIFENGEGYYLERVESPQPLITRSAVGSKLPLHSSSAGKAILAALPLDVFNEFMEKIEFTPRTPNSITDKEVLRDQIAKWRKLGYSEEIEENEPGIRCVGAAICDSKGYPIGAISVSAPAFRFDDEKSALVGRKLREVTAAISAKFGA</sequence>
<accession>A0A645E334</accession>
<dbReference type="InterPro" id="IPR005471">
    <property type="entry name" value="Tscrpt_reg_IclR_N"/>
</dbReference>
<dbReference type="SUPFAM" id="SSF55781">
    <property type="entry name" value="GAF domain-like"/>
    <property type="match status" value="1"/>
</dbReference>
<organism evidence="6">
    <name type="scientific">bioreactor metagenome</name>
    <dbReference type="NCBI Taxonomy" id="1076179"/>
    <lineage>
        <taxon>unclassified sequences</taxon>
        <taxon>metagenomes</taxon>
        <taxon>ecological metagenomes</taxon>
    </lineage>
</organism>
<gene>
    <name evidence="6" type="primary">iclR_10</name>
    <name evidence="6" type="ORF">SDC9_143142</name>
</gene>
<evidence type="ECO:0000259" key="4">
    <source>
        <dbReference type="PROSITE" id="PS51077"/>
    </source>
</evidence>
<dbReference type="Gene3D" id="1.10.10.10">
    <property type="entry name" value="Winged helix-like DNA-binding domain superfamily/Winged helix DNA-binding domain"/>
    <property type="match status" value="1"/>
</dbReference>
<dbReference type="InterPro" id="IPR050707">
    <property type="entry name" value="HTH_MetabolicPath_Reg"/>
</dbReference>
<dbReference type="Gene3D" id="3.30.450.40">
    <property type="match status" value="1"/>
</dbReference>
<feature type="domain" description="HTH iclR-type" evidence="4">
    <location>
        <begin position="6"/>
        <end position="67"/>
    </location>
</feature>
<dbReference type="GO" id="GO:0003677">
    <property type="term" value="F:DNA binding"/>
    <property type="evidence" value="ECO:0007669"/>
    <property type="project" value="UniProtKB-KW"/>
</dbReference>
<evidence type="ECO:0000259" key="5">
    <source>
        <dbReference type="PROSITE" id="PS51078"/>
    </source>
</evidence>
<dbReference type="Pfam" id="PF09339">
    <property type="entry name" value="HTH_IclR"/>
    <property type="match status" value="1"/>
</dbReference>
<feature type="domain" description="IclR-ED" evidence="5">
    <location>
        <begin position="68"/>
        <end position="251"/>
    </location>
</feature>
<keyword evidence="1" id="KW-0805">Transcription regulation</keyword>
<dbReference type="InterPro" id="IPR014757">
    <property type="entry name" value="Tscrpt_reg_IclR_C"/>
</dbReference>
<evidence type="ECO:0000256" key="1">
    <source>
        <dbReference type="ARBA" id="ARBA00023015"/>
    </source>
</evidence>
<dbReference type="Pfam" id="PF01614">
    <property type="entry name" value="IclR_C"/>
    <property type="match status" value="1"/>
</dbReference>
<evidence type="ECO:0000256" key="2">
    <source>
        <dbReference type="ARBA" id="ARBA00023125"/>
    </source>
</evidence>
<dbReference type="PROSITE" id="PS51077">
    <property type="entry name" value="HTH_ICLR"/>
    <property type="match status" value="1"/>
</dbReference>
<dbReference type="PANTHER" id="PTHR30136:SF35">
    <property type="entry name" value="HTH-TYPE TRANSCRIPTIONAL REGULATOR RV1719"/>
    <property type="match status" value="1"/>
</dbReference>
<dbReference type="InterPro" id="IPR029016">
    <property type="entry name" value="GAF-like_dom_sf"/>
</dbReference>
<dbReference type="SUPFAM" id="SSF46785">
    <property type="entry name" value="Winged helix' DNA-binding domain"/>
    <property type="match status" value="1"/>
</dbReference>
<dbReference type="AlphaFoldDB" id="A0A645E334"/>
<dbReference type="PANTHER" id="PTHR30136">
    <property type="entry name" value="HELIX-TURN-HELIX TRANSCRIPTIONAL REGULATOR, ICLR FAMILY"/>
    <property type="match status" value="1"/>
</dbReference>
<dbReference type="InterPro" id="IPR036388">
    <property type="entry name" value="WH-like_DNA-bd_sf"/>
</dbReference>
<reference evidence="6" key="1">
    <citation type="submission" date="2019-08" db="EMBL/GenBank/DDBJ databases">
        <authorList>
            <person name="Kucharzyk K."/>
            <person name="Murdoch R.W."/>
            <person name="Higgins S."/>
            <person name="Loffler F."/>
        </authorList>
    </citation>
    <scope>NUCLEOTIDE SEQUENCE</scope>
</reference>
<dbReference type="GO" id="GO:0003700">
    <property type="term" value="F:DNA-binding transcription factor activity"/>
    <property type="evidence" value="ECO:0007669"/>
    <property type="project" value="TreeGrafter"/>
</dbReference>
<dbReference type="GO" id="GO:0045892">
    <property type="term" value="P:negative regulation of DNA-templated transcription"/>
    <property type="evidence" value="ECO:0007669"/>
    <property type="project" value="TreeGrafter"/>
</dbReference>
<name>A0A645E334_9ZZZZ</name>
<dbReference type="InterPro" id="IPR036390">
    <property type="entry name" value="WH_DNA-bd_sf"/>
</dbReference>
<dbReference type="EMBL" id="VSSQ01042410">
    <property type="protein sequence ID" value="MPM95986.1"/>
    <property type="molecule type" value="Genomic_DNA"/>
</dbReference>
<dbReference type="PROSITE" id="PS51078">
    <property type="entry name" value="ICLR_ED"/>
    <property type="match status" value="1"/>
</dbReference>
<evidence type="ECO:0000256" key="3">
    <source>
        <dbReference type="ARBA" id="ARBA00023163"/>
    </source>
</evidence>
<keyword evidence="2" id="KW-0238">DNA-binding</keyword>
<proteinExistence type="predicted"/>
<comment type="caution">
    <text evidence="6">The sequence shown here is derived from an EMBL/GenBank/DDBJ whole genome shotgun (WGS) entry which is preliminary data.</text>
</comment>